<gene>
    <name evidence="3" type="ORF">EFL26_07930</name>
</gene>
<comment type="caution">
    <text evidence="3">The sequence shown here is derived from an EMBL/GenBank/DDBJ whole genome shotgun (WGS) entry which is preliminary data.</text>
</comment>
<reference evidence="3 4" key="1">
    <citation type="submission" date="2018-11" db="EMBL/GenBank/DDBJ databases">
        <authorList>
            <person name="Li F."/>
        </authorList>
    </citation>
    <scope>NUCLEOTIDE SEQUENCE [LARGE SCALE GENOMIC DNA]</scope>
    <source>
        <strain evidence="3 4">Gsoil 818</strain>
    </source>
</reference>
<organism evidence="3 4">
    <name type="scientific">Nocardioides pocheonensis</name>
    <dbReference type="NCBI Taxonomy" id="661485"/>
    <lineage>
        <taxon>Bacteria</taxon>
        <taxon>Bacillati</taxon>
        <taxon>Actinomycetota</taxon>
        <taxon>Actinomycetes</taxon>
        <taxon>Propionibacteriales</taxon>
        <taxon>Nocardioidaceae</taxon>
        <taxon>Nocardioides</taxon>
    </lineage>
</organism>
<evidence type="ECO:0000256" key="2">
    <source>
        <dbReference type="SAM" id="Phobius"/>
    </source>
</evidence>
<keyword evidence="2" id="KW-0472">Membrane</keyword>
<keyword evidence="4" id="KW-1185">Reference proteome</keyword>
<feature type="compositionally biased region" description="Polar residues" evidence="1">
    <location>
        <begin position="38"/>
        <end position="50"/>
    </location>
</feature>
<name>A0A3N0GVA9_9ACTN</name>
<dbReference type="RefSeq" id="WP_123222325.1">
    <property type="nucleotide sequence ID" value="NZ_RJSF01000019.1"/>
</dbReference>
<dbReference type="EMBL" id="RJSF01000019">
    <property type="protein sequence ID" value="RNM16072.1"/>
    <property type="molecule type" value="Genomic_DNA"/>
</dbReference>
<evidence type="ECO:0000256" key="1">
    <source>
        <dbReference type="SAM" id="MobiDB-lite"/>
    </source>
</evidence>
<protein>
    <submittedName>
        <fullName evidence="3">Uncharacterized protein</fullName>
    </submittedName>
</protein>
<dbReference type="Proteomes" id="UP000279994">
    <property type="component" value="Unassembled WGS sequence"/>
</dbReference>
<accession>A0A3N0GVA9</accession>
<keyword evidence="2" id="KW-1133">Transmembrane helix</keyword>
<sequence length="70" mass="7493">MDTWAWVVLGAAAAAALVALVWWSSGRSPLRGRGPGSTLTPTQAQQLDQTRLQHDLRPGNNTFPNNPGGR</sequence>
<feature type="compositionally biased region" description="Low complexity" evidence="1">
    <location>
        <begin position="58"/>
        <end position="70"/>
    </location>
</feature>
<feature type="region of interest" description="Disordered" evidence="1">
    <location>
        <begin position="30"/>
        <end position="70"/>
    </location>
</feature>
<evidence type="ECO:0000313" key="3">
    <source>
        <dbReference type="EMBL" id="RNM16072.1"/>
    </source>
</evidence>
<dbReference type="AlphaFoldDB" id="A0A3N0GVA9"/>
<feature type="transmembrane region" description="Helical" evidence="2">
    <location>
        <begin position="6"/>
        <end position="23"/>
    </location>
</feature>
<keyword evidence="2" id="KW-0812">Transmembrane</keyword>
<proteinExistence type="predicted"/>
<evidence type="ECO:0000313" key="4">
    <source>
        <dbReference type="Proteomes" id="UP000279994"/>
    </source>
</evidence>